<keyword evidence="4" id="KW-0274">FAD</keyword>
<evidence type="ECO:0000256" key="5">
    <source>
        <dbReference type="SAM" id="SignalP"/>
    </source>
</evidence>
<dbReference type="Proteomes" id="UP000887229">
    <property type="component" value="Unassembled WGS sequence"/>
</dbReference>
<feature type="binding site" evidence="4">
    <location>
        <position position="131"/>
    </location>
    <ligand>
        <name>FAD</name>
        <dbReference type="ChEBI" id="CHEBI:57692"/>
    </ligand>
</feature>
<evidence type="ECO:0000256" key="2">
    <source>
        <dbReference type="ARBA" id="ARBA00023180"/>
    </source>
</evidence>
<keyword evidence="2" id="KW-0325">Glycoprotein</keyword>
<feature type="active site" description="Proton donor" evidence="3">
    <location>
        <position position="553"/>
    </location>
</feature>
<dbReference type="PROSITE" id="PS00624">
    <property type="entry name" value="GMC_OXRED_2"/>
    <property type="match status" value="1"/>
</dbReference>
<dbReference type="RefSeq" id="XP_046115978.1">
    <property type="nucleotide sequence ID" value="XM_046258467.1"/>
</dbReference>
<keyword evidence="4" id="KW-0285">Flavoprotein</keyword>
<evidence type="ECO:0000313" key="7">
    <source>
        <dbReference type="EMBL" id="KAG9252054.1"/>
    </source>
</evidence>
<sequence>MKLSASLVSLAALSGAAAQYVETLEFAGLIGSHFGVPGIPGAYDYVILGGGTAGLTMAKRLAEDKRYTVAVVEAGDFAEFANGNNSQIPALAASFIGSDPKTKNPYLDWYQWTTKQVGLGGRSVVYMSGKVLGGGSVRNFMWYHRASKAALDKWAELTGDESYSFENMLPYYKKSAEFTPPHEEYRLDNATTLYDEDYWSSDGGPLQVGYPNWANPISSWIARGLEYLGLENLPGFADGNLDGYAYTAFSLDSETQTRSSSSSSFLRAGLRDDTNLNVYKNTMAKKILFDDDKNAIGAVVESGGVEYQLSASREVIVSAGAFRSPQLLMVSGIGPEKTLKKVGIKVISNLKGVGQNMWDHIAFSPSYVVNLLTHSAMSRPDFAVEQLTNYQTQRTGQLTNCGGDVLGFARFPKGAISTKLRKELDKFSADWPDYEHLFLDGYFGYANDITDGPTDGRQYVSSSTALTNPFSRGTVTISSNDTNDYPIVDPNWLGDPRDQEIAVAAFQRARAVFGDNEGTRDIVIGEEVFPGLNVSSYDEVLEHIQKSAQASFHASCTCAMGRKKDPMAVLDSQARVYGVNGLRVVDASAFPVLSPGHPTATVYALAEKIADAILRGSSPNKPKRAPLMGVRGMRL</sequence>
<evidence type="ECO:0000256" key="4">
    <source>
        <dbReference type="PIRSR" id="PIRSR000137-2"/>
    </source>
</evidence>
<dbReference type="PANTHER" id="PTHR11552:SF138">
    <property type="entry name" value="DEHYDROGENASE PKFF-RELATED"/>
    <property type="match status" value="1"/>
</dbReference>
<comment type="caution">
    <text evidence="7">The sequence shown here is derived from an EMBL/GenBank/DDBJ whole genome shotgun (WGS) entry which is preliminary data.</text>
</comment>
<dbReference type="GeneID" id="70289370"/>
<evidence type="ECO:0000313" key="8">
    <source>
        <dbReference type="Proteomes" id="UP000887229"/>
    </source>
</evidence>
<feature type="active site" description="Proton acceptor" evidence="3">
    <location>
        <position position="597"/>
    </location>
</feature>
<dbReference type="SUPFAM" id="SSF51905">
    <property type="entry name" value="FAD/NAD(P)-binding domain"/>
    <property type="match status" value="1"/>
</dbReference>
<dbReference type="PIRSF" id="PIRSF000137">
    <property type="entry name" value="Alcohol_oxidase"/>
    <property type="match status" value="1"/>
</dbReference>
<dbReference type="GO" id="GO:0050660">
    <property type="term" value="F:flavin adenine dinucleotide binding"/>
    <property type="evidence" value="ECO:0007669"/>
    <property type="project" value="InterPro"/>
</dbReference>
<dbReference type="Pfam" id="PF00732">
    <property type="entry name" value="GMC_oxred_N"/>
    <property type="match status" value="1"/>
</dbReference>
<dbReference type="SUPFAM" id="SSF54373">
    <property type="entry name" value="FAD-linked reductases, C-terminal domain"/>
    <property type="match status" value="1"/>
</dbReference>
<dbReference type="InterPro" id="IPR012132">
    <property type="entry name" value="GMC_OxRdtase"/>
</dbReference>
<dbReference type="OrthoDB" id="269227at2759"/>
<reference evidence="7" key="1">
    <citation type="journal article" date="2021" name="IMA Fungus">
        <title>Genomic characterization of three marine fungi, including Emericellopsis atlantica sp. nov. with signatures of a generalist lifestyle and marine biomass degradation.</title>
        <authorList>
            <person name="Hagestad O.C."/>
            <person name="Hou L."/>
            <person name="Andersen J.H."/>
            <person name="Hansen E.H."/>
            <person name="Altermark B."/>
            <person name="Li C."/>
            <person name="Kuhnert E."/>
            <person name="Cox R.J."/>
            <person name="Crous P.W."/>
            <person name="Spatafora J.W."/>
            <person name="Lail K."/>
            <person name="Amirebrahimi M."/>
            <person name="Lipzen A."/>
            <person name="Pangilinan J."/>
            <person name="Andreopoulos W."/>
            <person name="Hayes R.D."/>
            <person name="Ng V."/>
            <person name="Grigoriev I.V."/>
            <person name="Jackson S.A."/>
            <person name="Sutton T.D.S."/>
            <person name="Dobson A.D.W."/>
            <person name="Rama T."/>
        </authorList>
    </citation>
    <scope>NUCLEOTIDE SEQUENCE</scope>
    <source>
        <strain evidence="7">TS7</strain>
    </source>
</reference>
<dbReference type="InterPro" id="IPR000172">
    <property type="entry name" value="GMC_OxRdtase_N"/>
</dbReference>
<proteinExistence type="inferred from homology"/>
<keyword evidence="5" id="KW-0732">Signal</keyword>
<protein>
    <submittedName>
        <fullName evidence="7">Glucose-methanol-choline oxidoreductase</fullName>
    </submittedName>
</protein>
<dbReference type="GO" id="GO:0044550">
    <property type="term" value="P:secondary metabolite biosynthetic process"/>
    <property type="evidence" value="ECO:0007669"/>
    <property type="project" value="TreeGrafter"/>
</dbReference>
<comment type="similarity">
    <text evidence="1">Belongs to the GMC oxidoreductase family.</text>
</comment>
<dbReference type="EMBL" id="MU251264">
    <property type="protein sequence ID" value="KAG9252054.1"/>
    <property type="molecule type" value="Genomic_DNA"/>
</dbReference>
<evidence type="ECO:0000259" key="6">
    <source>
        <dbReference type="PROSITE" id="PS00624"/>
    </source>
</evidence>
<dbReference type="InterPro" id="IPR036188">
    <property type="entry name" value="FAD/NAD-bd_sf"/>
</dbReference>
<evidence type="ECO:0000256" key="1">
    <source>
        <dbReference type="ARBA" id="ARBA00010790"/>
    </source>
</evidence>
<gene>
    <name evidence="7" type="ORF">F5Z01DRAFT_247630</name>
</gene>
<feature type="chain" id="PRO_5040265656" evidence="5">
    <location>
        <begin position="19"/>
        <end position="635"/>
    </location>
</feature>
<comment type="cofactor">
    <cofactor evidence="4">
        <name>FAD</name>
        <dbReference type="ChEBI" id="CHEBI:57692"/>
    </cofactor>
</comment>
<dbReference type="Gene3D" id="3.50.50.60">
    <property type="entry name" value="FAD/NAD(P)-binding domain"/>
    <property type="match status" value="1"/>
</dbReference>
<feature type="signal peptide" evidence="5">
    <location>
        <begin position="1"/>
        <end position="18"/>
    </location>
</feature>
<name>A0A9P7ZH82_9HYPO</name>
<dbReference type="AlphaFoldDB" id="A0A9P7ZH82"/>
<dbReference type="InterPro" id="IPR007867">
    <property type="entry name" value="GMC_OxRtase_C"/>
</dbReference>
<keyword evidence="8" id="KW-1185">Reference proteome</keyword>
<dbReference type="PANTHER" id="PTHR11552">
    <property type="entry name" value="GLUCOSE-METHANOL-CHOLINE GMC OXIDOREDUCTASE"/>
    <property type="match status" value="1"/>
</dbReference>
<evidence type="ECO:0000256" key="3">
    <source>
        <dbReference type="PIRSR" id="PIRSR000137-1"/>
    </source>
</evidence>
<dbReference type="GO" id="GO:0016614">
    <property type="term" value="F:oxidoreductase activity, acting on CH-OH group of donors"/>
    <property type="evidence" value="ECO:0007669"/>
    <property type="project" value="InterPro"/>
</dbReference>
<dbReference type="Gene3D" id="3.30.560.10">
    <property type="entry name" value="Glucose Oxidase, domain 3"/>
    <property type="match status" value="1"/>
</dbReference>
<organism evidence="7 8">
    <name type="scientific">Emericellopsis atlantica</name>
    <dbReference type="NCBI Taxonomy" id="2614577"/>
    <lineage>
        <taxon>Eukaryota</taxon>
        <taxon>Fungi</taxon>
        <taxon>Dikarya</taxon>
        <taxon>Ascomycota</taxon>
        <taxon>Pezizomycotina</taxon>
        <taxon>Sordariomycetes</taxon>
        <taxon>Hypocreomycetidae</taxon>
        <taxon>Hypocreales</taxon>
        <taxon>Bionectriaceae</taxon>
        <taxon>Emericellopsis</taxon>
    </lineage>
</organism>
<feature type="domain" description="Glucose-methanol-choline oxidoreductase N-terminal" evidence="6">
    <location>
        <begin position="320"/>
        <end position="334"/>
    </location>
</feature>
<accession>A0A9P7ZH82</accession>
<dbReference type="Pfam" id="PF05199">
    <property type="entry name" value="GMC_oxred_C"/>
    <property type="match status" value="1"/>
</dbReference>